<dbReference type="InParanoid" id="A0A2J6SGV5"/>
<organism evidence="1 2">
    <name type="scientific">Hyaloscypha bicolor E</name>
    <dbReference type="NCBI Taxonomy" id="1095630"/>
    <lineage>
        <taxon>Eukaryota</taxon>
        <taxon>Fungi</taxon>
        <taxon>Dikarya</taxon>
        <taxon>Ascomycota</taxon>
        <taxon>Pezizomycotina</taxon>
        <taxon>Leotiomycetes</taxon>
        <taxon>Helotiales</taxon>
        <taxon>Hyaloscyphaceae</taxon>
        <taxon>Hyaloscypha</taxon>
        <taxon>Hyaloscypha bicolor</taxon>
    </lineage>
</organism>
<dbReference type="GeneID" id="36596318"/>
<feature type="non-terminal residue" evidence="1">
    <location>
        <position position="1"/>
    </location>
</feature>
<gene>
    <name evidence="1" type="ORF">K444DRAFT_711295</name>
</gene>
<dbReference type="RefSeq" id="XP_024726909.1">
    <property type="nucleotide sequence ID" value="XM_024888242.1"/>
</dbReference>
<keyword evidence="2" id="KW-1185">Reference proteome</keyword>
<dbReference type="EMBL" id="KZ613914">
    <property type="protein sequence ID" value="PMD50005.1"/>
    <property type="molecule type" value="Genomic_DNA"/>
</dbReference>
<accession>A0A2J6SGV5</accession>
<sequence length="72" mass="8149">WPLSLPSLYLFPPYLLYIIRNCCNPLLNLALGKVFPAFLPSYSQLLSITSRSPLGSLLFHPKPGFLNCIEIR</sequence>
<dbReference type="AlphaFoldDB" id="A0A2J6SGV5"/>
<dbReference type="Proteomes" id="UP000235371">
    <property type="component" value="Unassembled WGS sequence"/>
</dbReference>
<reference evidence="1 2" key="1">
    <citation type="submission" date="2016-04" db="EMBL/GenBank/DDBJ databases">
        <title>A degradative enzymes factory behind the ericoid mycorrhizal symbiosis.</title>
        <authorList>
            <consortium name="DOE Joint Genome Institute"/>
            <person name="Martino E."/>
            <person name="Morin E."/>
            <person name="Grelet G."/>
            <person name="Kuo A."/>
            <person name="Kohler A."/>
            <person name="Daghino S."/>
            <person name="Barry K."/>
            <person name="Choi C."/>
            <person name="Cichocki N."/>
            <person name="Clum A."/>
            <person name="Copeland A."/>
            <person name="Hainaut M."/>
            <person name="Haridas S."/>
            <person name="Labutti K."/>
            <person name="Lindquist E."/>
            <person name="Lipzen A."/>
            <person name="Khouja H.-R."/>
            <person name="Murat C."/>
            <person name="Ohm R."/>
            <person name="Olson A."/>
            <person name="Spatafora J."/>
            <person name="Veneault-Fourrey C."/>
            <person name="Henrissat B."/>
            <person name="Grigoriev I."/>
            <person name="Martin F."/>
            <person name="Perotto S."/>
        </authorList>
    </citation>
    <scope>NUCLEOTIDE SEQUENCE [LARGE SCALE GENOMIC DNA]</scope>
    <source>
        <strain evidence="1 2">E</strain>
    </source>
</reference>
<name>A0A2J6SGV5_9HELO</name>
<evidence type="ECO:0000313" key="1">
    <source>
        <dbReference type="EMBL" id="PMD50005.1"/>
    </source>
</evidence>
<proteinExistence type="predicted"/>
<evidence type="ECO:0000313" key="2">
    <source>
        <dbReference type="Proteomes" id="UP000235371"/>
    </source>
</evidence>
<protein>
    <submittedName>
        <fullName evidence="1">Uncharacterized protein</fullName>
    </submittedName>
</protein>